<gene>
    <name evidence="7" type="ORF">DBO86_17890</name>
</gene>
<feature type="transmembrane region" description="Helical" evidence="5">
    <location>
        <begin position="277"/>
        <end position="301"/>
    </location>
</feature>
<proteinExistence type="predicted"/>
<keyword evidence="8" id="KW-1185">Reference proteome</keyword>
<keyword evidence="7" id="KW-0436">Ligase</keyword>
<feature type="transmembrane region" description="Helical" evidence="5">
    <location>
        <begin position="308"/>
        <end position="331"/>
    </location>
</feature>
<evidence type="ECO:0000313" key="8">
    <source>
        <dbReference type="Proteomes" id="UP000244052"/>
    </source>
</evidence>
<keyword evidence="2 5" id="KW-0812">Transmembrane</keyword>
<feature type="transmembrane region" description="Helical" evidence="5">
    <location>
        <begin position="129"/>
        <end position="150"/>
    </location>
</feature>
<feature type="transmembrane region" description="Helical" evidence="5">
    <location>
        <begin position="180"/>
        <end position="197"/>
    </location>
</feature>
<feature type="transmembrane region" description="Helical" evidence="5">
    <location>
        <begin position="71"/>
        <end position="87"/>
    </location>
</feature>
<reference evidence="7 8" key="1">
    <citation type="submission" date="2018-04" db="EMBL/GenBank/DDBJ databases">
        <title>Pseudomonas sp. nov., isolated from mangrove soil.</title>
        <authorList>
            <person name="Chen C."/>
        </authorList>
    </citation>
    <scope>NUCLEOTIDE SEQUENCE [LARGE SCALE GENOMIC DNA]</scope>
    <source>
        <strain evidence="7 8">JCM 14246</strain>
    </source>
</reference>
<comment type="caution">
    <text evidence="7">The sequence shown here is derived from an EMBL/GenBank/DDBJ whole genome shotgun (WGS) entry which is preliminary data.</text>
</comment>
<feature type="transmembrane region" description="Helical" evidence="5">
    <location>
        <begin position="99"/>
        <end position="117"/>
    </location>
</feature>
<feature type="transmembrane region" description="Helical" evidence="5">
    <location>
        <begin position="202"/>
        <end position="220"/>
    </location>
</feature>
<feature type="transmembrane region" description="Helical" evidence="5">
    <location>
        <begin position="40"/>
        <end position="59"/>
    </location>
</feature>
<feature type="domain" description="O-antigen ligase-related" evidence="6">
    <location>
        <begin position="166"/>
        <end position="290"/>
    </location>
</feature>
<dbReference type="InterPro" id="IPR051533">
    <property type="entry name" value="WaaL-like"/>
</dbReference>
<evidence type="ECO:0000313" key="7">
    <source>
        <dbReference type="EMBL" id="PTU77794.1"/>
    </source>
</evidence>
<dbReference type="GO" id="GO:0016020">
    <property type="term" value="C:membrane"/>
    <property type="evidence" value="ECO:0007669"/>
    <property type="project" value="UniProtKB-SubCell"/>
</dbReference>
<keyword evidence="4 5" id="KW-0472">Membrane</keyword>
<protein>
    <submittedName>
        <fullName evidence="7">Ligase</fullName>
    </submittedName>
</protein>
<dbReference type="InterPro" id="IPR007016">
    <property type="entry name" value="O-antigen_ligase-rel_domated"/>
</dbReference>
<dbReference type="GO" id="GO:0016874">
    <property type="term" value="F:ligase activity"/>
    <property type="evidence" value="ECO:0007669"/>
    <property type="project" value="UniProtKB-KW"/>
</dbReference>
<sequence>MFWIGDRALYHKLYYLLLAAPTLLALLGRPRDIKDLFTSPLIAAFFLFGLYTAISLAWSSTDDAFGSLVKRPIYVLFLFFSAALLAQQAPQRLLFSLKASAIFASLAGAATLGFHLYNGGAGRLSGYGALYNPLLSSHVYGFFAALWAGYWFNGKSVFNPLALISLSTLGVLLLETGSRTPIMALTACLLWLVIAHWNRRSLIALAAVAVIGILLINLYPDELTSRGLSSRPEIWGKAWLQILEAPWLGQGYDAPLSIWITAHNYAMADPHNMLLAVLYYGGTVGLALWLSLYAVAFIFAWRNRKVPSVMICSGLLVFGLAASMTEGGAFLSRPKEHWFLIWIPMALLTATWFICRGKEQAREMEGT</sequence>
<evidence type="ECO:0000256" key="4">
    <source>
        <dbReference type="ARBA" id="ARBA00023136"/>
    </source>
</evidence>
<dbReference type="Pfam" id="PF04932">
    <property type="entry name" value="Wzy_C"/>
    <property type="match status" value="1"/>
</dbReference>
<evidence type="ECO:0000256" key="3">
    <source>
        <dbReference type="ARBA" id="ARBA00022989"/>
    </source>
</evidence>
<evidence type="ECO:0000256" key="5">
    <source>
        <dbReference type="SAM" id="Phobius"/>
    </source>
</evidence>
<dbReference type="AlphaFoldDB" id="A0A2T5PJ91"/>
<dbReference type="Proteomes" id="UP000244052">
    <property type="component" value="Unassembled WGS sequence"/>
</dbReference>
<keyword evidence="3 5" id="KW-1133">Transmembrane helix</keyword>
<dbReference type="PANTHER" id="PTHR37422">
    <property type="entry name" value="TEICHURONIC ACID BIOSYNTHESIS PROTEIN TUAE"/>
    <property type="match status" value="1"/>
</dbReference>
<dbReference type="EMBL" id="QASO01000108">
    <property type="protein sequence ID" value="PTU77794.1"/>
    <property type="molecule type" value="Genomic_DNA"/>
</dbReference>
<comment type="subcellular location">
    <subcellularLocation>
        <location evidence="1">Membrane</location>
        <topology evidence="1">Multi-pass membrane protein</topology>
    </subcellularLocation>
</comment>
<evidence type="ECO:0000259" key="6">
    <source>
        <dbReference type="Pfam" id="PF04932"/>
    </source>
</evidence>
<name>A0A2T5PJ91_ECTOL</name>
<evidence type="ECO:0000256" key="1">
    <source>
        <dbReference type="ARBA" id="ARBA00004141"/>
    </source>
</evidence>
<feature type="transmembrane region" description="Helical" evidence="5">
    <location>
        <begin position="12"/>
        <end position="28"/>
    </location>
</feature>
<feature type="transmembrane region" description="Helical" evidence="5">
    <location>
        <begin position="337"/>
        <end position="355"/>
    </location>
</feature>
<organism evidence="7 8">
    <name type="scientific">Ectopseudomonas oleovorans</name>
    <name type="common">Pseudomonas oleovorans</name>
    <dbReference type="NCBI Taxonomy" id="301"/>
    <lineage>
        <taxon>Bacteria</taxon>
        <taxon>Pseudomonadati</taxon>
        <taxon>Pseudomonadota</taxon>
        <taxon>Gammaproteobacteria</taxon>
        <taxon>Pseudomonadales</taxon>
        <taxon>Pseudomonadaceae</taxon>
        <taxon>Ectopseudomonas</taxon>
    </lineage>
</organism>
<accession>A0A2T5PJ91</accession>
<evidence type="ECO:0000256" key="2">
    <source>
        <dbReference type="ARBA" id="ARBA00022692"/>
    </source>
</evidence>
<dbReference type="PANTHER" id="PTHR37422:SF13">
    <property type="entry name" value="LIPOPOLYSACCHARIDE BIOSYNTHESIS PROTEIN PA4999-RELATED"/>
    <property type="match status" value="1"/>
</dbReference>